<comment type="subcellular location">
    <subcellularLocation>
        <location evidence="1">Cell membrane</location>
        <topology evidence="1">Multi-pass membrane protein</topology>
    </subcellularLocation>
</comment>
<keyword evidence="9 17" id="KW-0067">ATP-binding</keyword>
<dbReference type="GO" id="GO:0008654">
    <property type="term" value="P:phospholipid biosynthetic process"/>
    <property type="evidence" value="ECO:0007669"/>
    <property type="project" value="UniProtKB-KW"/>
</dbReference>
<comment type="caution">
    <text evidence="20">The sequence shown here is derived from an EMBL/GenBank/DDBJ whole genome shotgun (WGS) entry which is preliminary data.</text>
</comment>
<evidence type="ECO:0000313" key="21">
    <source>
        <dbReference type="Proteomes" id="UP000823928"/>
    </source>
</evidence>
<comment type="similarity">
    <text evidence="2">Belongs to the bacterial diacylglycerol kinase family.</text>
</comment>
<gene>
    <name evidence="20" type="ORF">IAC10_08960</name>
</gene>
<dbReference type="InterPro" id="IPR033717">
    <property type="entry name" value="UDPK"/>
</dbReference>
<dbReference type="CDD" id="cd14265">
    <property type="entry name" value="UDPK_IM_like"/>
    <property type="match status" value="1"/>
</dbReference>
<evidence type="ECO:0000256" key="4">
    <source>
        <dbReference type="ARBA" id="ARBA00022516"/>
    </source>
</evidence>
<evidence type="ECO:0000256" key="5">
    <source>
        <dbReference type="ARBA" id="ARBA00022679"/>
    </source>
</evidence>
<keyword evidence="8 20" id="KW-0418">Kinase</keyword>
<keyword evidence="12 19" id="KW-0472">Membrane</keyword>
<evidence type="ECO:0000256" key="13">
    <source>
        <dbReference type="ARBA" id="ARBA00023209"/>
    </source>
</evidence>
<dbReference type="InterPro" id="IPR036945">
    <property type="entry name" value="DAGK_sf"/>
</dbReference>
<dbReference type="AlphaFoldDB" id="A0A9D1JN80"/>
<evidence type="ECO:0000256" key="15">
    <source>
        <dbReference type="PIRSR" id="PIRSR600829-1"/>
    </source>
</evidence>
<evidence type="ECO:0000313" key="20">
    <source>
        <dbReference type="EMBL" id="HIS36741.1"/>
    </source>
</evidence>
<dbReference type="EMBL" id="DVIU01000178">
    <property type="protein sequence ID" value="HIS36741.1"/>
    <property type="molecule type" value="Genomic_DNA"/>
</dbReference>
<keyword evidence="11" id="KW-0443">Lipid metabolism</keyword>
<dbReference type="PANTHER" id="PTHR34299">
    <property type="entry name" value="DIACYLGLYCEROL KINASE"/>
    <property type="match status" value="1"/>
</dbReference>
<keyword evidence="6 19" id="KW-0812">Transmembrane</keyword>
<keyword evidence="3" id="KW-1003">Cell membrane</keyword>
<dbReference type="Pfam" id="PF01219">
    <property type="entry name" value="DAGK_prokar"/>
    <property type="match status" value="1"/>
</dbReference>
<feature type="binding site" evidence="17">
    <location>
        <begin position="94"/>
        <end position="95"/>
    </location>
    <ligand>
        <name>ATP</name>
        <dbReference type="ChEBI" id="CHEBI:30616"/>
    </ligand>
</feature>
<proteinExistence type="inferred from homology"/>
<dbReference type="GO" id="GO:0005886">
    <property type="term" value="C:plasma membrane"/>
    <property type="evidence" value="ECO:0007669"/>
    <property type="project" value="UniProtKB-SubCell"/>
</dbReference>
<evidence type="ECO:0000256" key="6">
    <source>
        <dbReference type="ARBA" id="ARBA00022692"/>
    </source>
</evidence>
<evidence type="ECO:0000256" key="19">
    <source>
        <dbReference type="SAM" id="Phobius"/>
    </source>
</evidence>
<reference evidence="20" key="2">
    <citation type="journal article" date="2021" name="PeerJ">
        <title>Extensive microbial diversity within the chicken gut microbiome revealed by metagenomics and culture.</title>
        <authorList>
            <person name="Gilroy R."/>
            <person name="Ravi A."/>
            <person name="Getino M."/>
            <person name="Pursley I."/>
            <person name="Horton D.L."/>
            <person name="Alikhan N.F."/>
            <person name="Baker D."/>
            <person name="Gharbi K."/>
            <person name="Hall N."/>
            <person name="Watson M."/>
            <person name="Adriaenssens E.M."/>
            <person name="Foster-Nyarko E."/>
            <person name="Jarju S."/>
            <person name="Secka A."/>
            <person name="Antonio M."/>
            <person name="Oren A."/>
            <person name="Chaudhuri R.R."/>
            <person name="La Ragione R."/>
            <person name="Hildebrand F."/>
            <person name="Pallen M.J."/>
        </authorList>
    </citation>
    <scope>NUCLEOTIDE SEQUENCE</scope>
    <source>
        <strain evidence="20">6276</strain>
    </source>
</reference>
<comment type="cofactor">
    <cofactor evidence="18">
        <name>Mg(2+)</name>
        <dbReference type="ChEBI" id="CHEBI:18420"/>
    </cofactor>
    <text evidence="18">Mn(2+), Zn(2+), Cd(2+) and Co(2+) support activity to lesser extents.</text>
</comment>
<reference evidence="20" key="1">
    <citation type="submission" date="2020-10" db="EMBL/GenBank/DDBJ databases">
        <authorList>
            <person name="Gilroy R."/>
        </authorList>
    </citation>
    <scope>NUCLEOTIDE SEQUENCE</scope>
    <source>
        <strain evidence="20">6276</strain>
    </source>
</reference>
<feature type="transmembrane region" description="Helical" evidence="19">
    <location>
        <begin position="96"/>
        <end position="117"/>
    </location>
</feature>
<feature type="binding site" evidence="18">
    <location>
        <position position="75"/>
    </location>
    <ligand>
        <name>a divalent metal cation</name>
        <dbReference type="ChEBI" id="CHEBI:60240"/>
    </ligand>
</feature>
<evidence type="ECO:0000256" key="7">
    <source>
        <dbReference type="ARBA" id="ARBA00022741"/>
    </source>
</evidence>
<feature type="binding site" evidence="17">
    <location>
        <position position="75"/>
    </location>
    <ligand>
        <name>ATP</name>
        <dbReference type="ChEBI" id="CHEBI:30616"/>
    </ligand>
</feature>
<dbReference type="GO" id="GO:0046872">
    <property type="term" value="F:metal ion binding"/>
    <property type="evidence" value="ECO:0007669"/>
    <property type="project" value="UniProtKB-KW"/>
</dbReference>
<feature type="transmembrane region" description="Helical" evidence="19">
    <location>
        <begin position="56"/>
        <end position="76"/>
    </location>
</feature>
<evidence type="ECO:0000256" key="17">
    <source>
        <dbReference type="PIRSR" id="PIRSR600829-3"/>
    </source>
</evidence>
<keyword evidence="18" id="KW-0460">Magnesium</keyword>
<name>A0A9D1JN80_9BACT</name>
<feature type="binding site" evidence="18">
    <location>
        <position position="27"/>
    </location>
    <ligand>
        <name>a divalent metal cation</name>
        <dbReference type="ChEBI" id="CHEBI:60240"/>
    </ligand>
</feature>
<dbReference type="GO" id="GO:0016301">
    <property type="term" value="F:kinase activity"/>
    <property type="evidence" value="ECO:0007669"/>
    <property type="project" value="UniProtKB-KW"/>
</dbReference>
<feature type="binding site" evidence="16">
    <location>
        <position position="68"/>
    </location>
    <ligand>
        <name>substrate</name>
    </ligand>
</feature>
<organism evidence="20 21">
    <name type="scientific">Candidatus Scatousia excrementigallinarum</name>
    <dbReference type="NCBI Taxonomy" id="2840935"/>
    <lineage>
        <taxon>Bacteria</taxon>
        <taxon>Candidatus Scatousia</taxon>
    </lineage>
</organism>
<keyword evidence="10 19" id="KW-1133">Transmembrane helix</keyword>
<evidence type="ECO:0000256" key="11">
    <source>
        <dbReference type="ARBA" id="ARBA00023098"/>
    </source>
</evidence>
<keyword evidence="14" id="KW-1208">Phospholipid metabolism</keyword>
<keyword evidence="13" id="KW-0594">Phospholipid biosynthesis</keyword>
<dbReference type="PANTHER" id="PTHR34299:SF1">
    <property type="entry name" value="DIACYLGLYCEROL KINASE"/>
    <property type="match status" value="1"/>
</dbReference>
<evidence type="ECO:0000256" key="3">
    <source>
        <dbReference type="ARBA" id="ARBA00022475"/>
    </source>
</evidence>
<dbReference type="GO" id="GO:0005524">
    <property type="term" value="F:ATP binding"/>
    <property type="evidence" value="ECO:0007669"/>
    <property type="project" value="UniProtKB-KW"/>
</dbReference>
<keyword evidence="18" id="KW-0479">Metal-binding</keyword>
<accession>A0A9D1JN80</accession>
<evidence type="ECO:0000256" key="8">
    <source>
        <dbReference type="ARBA" id="ARBA00022777"/>
    </source>
</evidence>
<evidence type="ECO:0000256" key="18">
    <source>
        <dbReference type="PIRSR" id="PIRSR600829-4"/>
    </source>
</evidence>
<feature type="transmembrane region" description="Helical" evidence="19">
    <location>
        <begin position="30"/>
        <end position="50"/>
    </location>
</feature>
<evidence type="ECO:0000256" key="2">
    <source>
        <dbReference type="ARBA" id="ARBA00005967"/>
    </source>
</evidence>
<sequence>MTKFKSQGFGNTFKNARKGMRIVLKSERNIRIHFIAAVFVLVLGFVLEFSALKISVLLLAIGLVVAAEMLNSAIEFSLDAIFHNRYSKMVGMAKDISAGAVMFVTIIAVIIGGLIFIPEIVALI</sequence>
<dbReference type="Gene3D" id="1.10.287.3610">
    <property type="match status" value="1"/>
</dbReference>
<protein>
    <submittedName>
        <fullName evidence="20">Diacylglycerol kinase family protein</fullName>
    </submittedName>
</protein>
<evidence type="ECO:0000256" key="16">
    <source>
        <dbReference type="PIRSR" id="PIRSR600829-2"/>
    </source>
</evidence>
<dbReference type="InterPro" id="IPR000829">
    <property type="entry name" value="DAGK"/>
</dbReference>
<evidence type="ECO:0000256" key="14">
    <source>
        <dbReference type="ARBA" id="ARBA00023264"/>
    </source>
</evidence>
<evidence type="ECO:0000256" key="9">
    <source>
        <dbReference type="ARBA" id="ARBA00022840"/>
    </source>
</evidence>
<keyword evidence="5" id="KW-0808">Transferase</keyword>
<evidence type="ECO:0000256" key="1">
    <source>
        <dbReference type="ARBA" id="ARBA00004651"/>
    </source>
</evidence>
<feature type="active site" description="Proton acceptor" evidence="15">
    <location>
        <position position="68"/>
    </location>
</feature>
<keyword evidence="4" id="KW-0444">Lipid biosynthesis</keyword>
<dbReference type="Proteomes" id="UP000823928">
    <property type="component" value="Unassembled WGS sequence"/>
</dbReference>
<feature type="binding site" evidence="17">
    <location>
        <position position="27"/>
    </location>
    <ligand>
        <name>ATP</name>
        <dbReference type="ChEBI" id="CHEBI:30616"/>
    </ligand>
</feature>
<keyword evidence="7 17" id="KW-0547">Nucleotide-binding</keyword>
<evidence type="ECO:0000256" key="12">
    <source>
        <dbReference type="ARBA" id="ARBA00023136"/>
    </source>
</evidence>
<evidence type="ECO:0000256" key="10">
    <source>
        <dbReference type="ARBA" id="ARBA00022989"/>
    </source>
</evidence>